<dbReference type="AlphaFoldDB" id="A0AAV8XR92"/>
<accession>A0AAV8XR92</accession>
<feature type="compositionally biased region" description="Basic and acidic residues" evidence="1">
    <location>
        <begin position="235"/>
        <end position="244"/>
    </location>
</feature>
<evidence type="ECO:0000256" key="1">
    <source>
        <dbReference type="SAM" id="MobiDB-lite"/>
    </source>
</evidence>
<gene>
    <name evidence="2" type="ORF">NQ314_010703</name>
</gene>
<feature type="compositionally biased region" description="Basic and acidic residues" evidence="1">
    <location>
        <begin position="289"/>
        <end position="299"/>
    </location>
</feature>
<name>A0AAV8XR92_9CUCU</name>
<proteinExistence type="predicted"/>
<keyword evidence="3" id="KW-1185">Reference proteome</keyword>
<organism evidence="2 3">
    <name type="scientific">Rhamnusium bicolor</name>
    <dbReference type="NCBI Taxonomy" id="1586634"/>
    <lineage>
        <taxon>Eukaryota</taxon>
        <taxon>Metazoa</taxon>
        <taxon>Ecdysozoa</taxon>
        <taxon>Arthropoda</taxon>
        <taxon>Hexapoda</taxon>
        <taxon>Insecta</taxon>
        <taxon>Pterygota</taxon>
        <taxon>Neoptera</taxon>
        <taxon>Endopterygota</taxon>
        <taxon>Coleoptera</taxon>
        <taxon>Polyphaga</taxon>
        <taxon>Cucujiformia</taxon>
        <taxon>Chrysomeloidea</taxon>
        <taxon>Cerambycidae</taxon>
        <taxon>Lepturinae</taxon>
        <taxon>Rhagiini</taxon>
        <taxon>Rhamnusium</taxon>
    </lineage>
</organism>
<dbReference type="EMBL" id="JANEYF010002974">
    <property type="protein sequence ID" value="KAJ8940541.1"/>
    <property type="molecule type" value="Genomic_DNA"/>
</dbReference>
<reference evidence="2" key="1">
    <citation type="journal article" date="2023" name="Insect Mol. Biol.">
        <title>Genome sequencing provides insights into the evolution of gene families encoding plant cell wall-degrading enzymes in longhorned beetles.</title>
        <authorList>
            <person name="Shin N.R."/>
            <person name="Okamura Y."/>
            <person name="Kirsch R."/>
            <person name="Pauchet Y."/>
        </authorList>
    </citation>
    <scope>NUCLEOTIDE SEQUENCE</scope>
    <source>
        <strain evidence="2">RBIC_L_NR</strain>
    </source>
</reference>
<protein>
    <submittedName>
        <fullName evidence="2">Uncharacterized protein</fullName>
    </submittedName>
</protein>
<feature type="compositionally biased region" description="Basic and acidic residues" evidence="1">
    <location>
        <begin position="255"/>
        <end position="278"/>
    </location>
</feature>
<comment type="caution">
    <text evidence="2">The sequence shown here is derived from an EMBL/GenBank/DDBJ whole genome shotgun (WGS) entry which is preliminary data.</text>
</comment>
<feature type="compositionally biased region" description="Polar residues" evidence="1">
    <location>
        <begin position="279"/>
        <end position="288"/>
    </location>
</feature>
<evidence type="ECO:0000313" key="3">
    <source>
        <dbReference type="Proteomes" id="UP001162156"/>
    </source>
</evidence>
<sequence length="329" mass="37597">MVSLLMREAALQKRRRAAEELLQWHKKLLEEEKRITELELAANAIISHIPKNVSASTDVEEKYKFKGKQLNQLWFNLTGCEVKKFAEEKIYPMSQIALERFCMSARHYSSKTKKILRKVSDSDINSDYSELKLENSISENIPDQKDILSASIKMEVEQSRKQSSSGNEVIPTVSLNDYASDFDVESIEEIVSEDVDVVDQSINRLIDNFSKIKEDISSLSLKQSWKSGVDPEQNDSQKSEKTDSDIEISVIETNKTSKEDEEKSKSEEVNLKLSEDKISTSNKNSSTIEEIKRSTTKDNTNKSEDVLLRLYKAEEKKSEIIISRRISGI</sequence>
<feature type="region of interest" description="Disordered" evidence="1">
    <location>
        <begin position="223"/>
        <end position="299"/>
    </location>
</feature>
<dbReference type="Proteomes" id="UP001162156">
    <property type="component" value="Unassembled WGS sequence"/>
</dbReference>
<evidence type="ECO:0000313" key="2">
    <source>
        <dbReference type="EMBL" id="KAJ8940541.1"/>
    </source>
</evidence>